<gene>
    <name evidence="3" type="ORF">VQ02_12290</name>
</gene>
<comment type="caution">
    <text evidence="3">The sequence shown here is derived from an EMBL/GenBank/DDBJ whole genome shotgun (WGS) entry which is preliminary data.</text>
</comment>
<sequence>MRARLIRWGSSLAVELPAETVAALGLTEGREVEIDPRPASAGPSPLLAAMLEEARRLGPGAEPESIDWGPDVGAEIVRDDDPY</sequence>
<evidence type="ECO:0000313" key="4">
    <source>
        <dbReference type="Proteomes" id="UP000035955"/>
    </source>
</evidence>
<dbReference type="InterPro" id="IPR007159">
    <property type="entry name" value="SpoVT-AbrB_dom"/>
</dbReference>
<name>A0A0J6SXA4_9HYPH</name>
<dbReference type="AlphaFoldDB" id="A0A0J6SXA4"/>
<organism evidence="3 4">
    <name type="scientific">Methylobacterium variabile</name>
    <dbReference type="NCBI Taxonomy" id="298794"/>
    <lineage>
        <taxon>Bacteria</taxon>
        <taxon>Pseudomonadati</taxon>
        <taxon>Pseudomonadota</taxon>
        <taxon>Alphaproteobacteria</taxon>
        <taxon>Hyphomicrobiales</taxon>
        <taxon>Methylobacteriaceae</taxon>
        <taxon>Methylobacterium</taxon>
    </lineage>
</organism>
<evidence type="ECO:0000256" key="1">
    <source>
        <dbReference type="SAM" id="MobiDB-lite"/>
    </source>
</evidence>
<proteinExistence type="predicted"/>
<dbReference type="InterPro" id="IPR037914">
    <property type="entry name" value="SpoVT-AbrB_sf"/>
</dbReference>
<feature type="region of interest" description="Disordered" evidence="1">
    <location>
        <begin position="59"/>
        <end position="83"/>
    </location>
</feature>
<dbReference type="PATRIC" id="fig|298794.3.peg.7166"/>
<dbReference type="GO" id="GO:0003677">
    <property type="term" value="F:DNA binding"/>
    <property type="evidence" value="ECO:0007669"/>
    <property type="project" value="InterPro"/>
</dbReference>
<dbReference type="OrthoDB" id="9795766at2"/>
<evidence type="ECO:0000313" key="3">
    <source>
        <dbReference type="EMBL" id="KMO37958.1"/>
    </source>
</evidence>
<dbReference type="RefSeq" id="WP_048444483.1">
    <property type="nucleotide sequence ID" value="NZ_LABY01000078.1"/>
</dbReference>
<dbReference type="Pfam" id="PF04014">
    <property type="entry name" value="MazE_antitoxin"/>
    <property type="match status" value="1"/>
</dbReference>
<feature type="domain" description="SpoVT-AbrB" evidence="2">
    <location>
        <begin position="7"/>
        <end position="34"/>
    </location>
</feature>
<keyword evidence="4" id="KW-1185">Reference proteome</keyword>
<protein>
    <submittedName>
        <fullName evidence="3">MazF family transcriptional regulator</fullName>
    </submittedName>
</protein>
<dbReference type="Gene3D" id="2.10.260.10">
    <property type="match status" value="1"/>
</dbReference>
<evidence type="ECO:0000259" key="2">
    <source>
        <dbReference type="Pfam" id="PF04014"/>
    </source>
</evidence>
<dbReference type="SUPFAM" id="SSF89447">
    <property type="entry name" value="AbrB/MazE/MraZ-like"/>
    <property type="match status" value="1"/>
</dbReference>
<dbReference type="EMBL" id="LABY01000078">
    <property type="protein sequence ID" value="KMO37958.1"/>
    <property type="molecule type" value="Genomic_DNA"/>
</dbReference>
<accession>A0A0J6SXA4</accession>
<reference evidence="3 4" key="1">
    <citation type="submission" date="2015-03" db="EMBL/GenBank/DDBJ databases">
        <title>Genome sequencing of Methylobacterium variabile DSM 16961.</title>
        <authorList>
            <person name="Chaudhry V."/>
            <person name="Patil P.B."/>
        </authorList>
    </citation>
    <scope>NUCLEOTIDE SEQUENCE [LARGE SCALE GENOMIC DNA]</scope>
    <source>
        <strain evidence="3 4">DSM 16961</strain>
    </source>
</reference>
<dbReference type="Proteomes" id="UP000035955">
    <property type="component" value="Unassembled WGS sequence"/>
</dbReference>